<dbReference type="RefSeq" id="YP_009008535.1">
    <property type="nucleotide sequence ID" value="NC_023590.1"/>
</dbReference>
<dbReference type="GeneID" id="18504980"/>
<dbReference type="OrthoDB" id="12764at10239"/>
<proteinExistence type="predicted"/>
<accession>W6ASF2</accession>
<evidence type="ECO:0000313" key="2">
    <source>
        <dbReference type="Proteomes" id="UP000019304"/>
    </source>
</evidence>
<dbReference type="EMBL" id="KF811200">
    <property type="protein sequence ID" value="AHI60030.1"/>
    <property type="molecule type" value="Genomic_DNA"/>
</dbReference>
<protein>
    <submittedName>
        <fullName evidence="1">Putative tail chaperonin protein</fullName>
    </submittedName>
</protein>
<organism evidence="1 2">
    <name type="scientific">Acinetobacter phage IMEAB3</name>
    <dbReference type="NCBI Taxonomy" id="1458669"/>
    <lineage>
        <taxon>Viruses</taxon>
        <taxon>Duplodnaviria</taxon>
        <taxon>Heunggongvirae</taxon>
        <taxon>Uroviricota</taxon>
        <taxon>Caudoviricetes</taxon>
        <taxon>Lokivirus</taxon>
        <taxon>Lokivirus IMEAB3</taxon>
    </lineage>
</organism>
<dbReference type="Proteomes" id="UP000019304">
    <property type="component" value="Segment"/>
</dbReference>
<sequence length="159" mass="17521">MGNLNQSTKGTNKMSLSAQFKTDTAKEAEGVAIEYGANADGTNPTFWISRMSKANVFYTKTLDQKTRKYRKAMELGTLANDIAEKVFLDVFVTAVLKGWDNIALSDVTGNPDDEGYAPFTAENAMKLLTNLPELYTDLQEQAKSASAFKTEQLEAETKN</sequence>
<keyword evidence="2" id="KW-1185">Reference proteome</keyword>
<reference evidence="1 2" key="1">
    <citation type="submission" date="2013-11" db="EMBL/GenBank/DDBJ databases">
        <authorList>
            <person name="Peng F."/>
            <person name="Bai C."/>
            <person name="Tong Y."/>
            <person name="Mi Z."/>
            <person name="An X."/>
            <person name="Yuan X."/>
            <person name="Niu W."/>
            <person name="Hua Y."/>
            <person name="Li S."/>
            <person name="Fan H."/>
            <person name="Li Y."/>
            <person name="Pei G."/>
        </authorList>
    </citation>
    <scope>NUCLEOTIDE SEQUENCE [LARGE SCALE GENOMIC DNA]</scope>
</reference>
<dbReference type="KEGG" id="vg:18504980"/>
<gene>
    <name evidence="1" type="ORF">IME_AB3_31</name>
</gene>
<evidence type="ECO:0000313" key="1">
    <source>
        <dbReference type="EMBL" id="AHI60030.1"/>
    </source>
</evidence>
<name>W6ASF2_9CAUD</name>